<dbReference type="RefSeq" id="WP_175347471.1">
    <property type="nucleotide sequence ID" value="NZ_JABMCI010000062.1"/>
</dbReference>
<evidence type="ECO:0000313" key="1">
    <source>
        <dbReference type="EMBL" id="NUU17515.1"/>
    </source>
</evidence>
<keyword evidence="1" id="KW-0645">Protease</keyword>
<name>A0A7Y6DXM6_9CELL</name>
<gene>
    <name evidence="1" type="ORF">HP550_09650</name>
</gene>
<sequence>MSGSEQRRFLTGRHAAWWSVLVLVVAGLGLGVAPAAAADAAVSFTVQARTWVPAGTAFSVSVTARDSAGAVVPSYRGTVAITSDDPRAPVLPAAYTFTSADRGVRSLPGVVLHTAGTRTLSATDTVLPTLTGRSAPIHVSPGPLAALTVSAPYRAVAGIGFSVSVTAKDSWQNRVVSYRGSVRFGSDDARVRSLPSPYTFTSADQGTRTFPGVTLVSTGTHTVTATDVARPSATGTDAVAVANAQAGVEGQVLSGLDPLAGATVTVYDATTGQPLRSAKADIDGYRYRITGLPAGPVKIGAVAGGAYLPEFANDQPTFALAQVFTLVPGQVLTQGWGEPFGPYLDLAYMPAGVEGTVTGTAEPGAPQLPLEGVAIEVRSKTTGALAGTASTDAAGWFTVGDLVPNAYVVTGHKDGWNDFTVFVTLPRGFVSGIGVGMLPAGS</sequence>
<dbReference type="GO" id="GO:0004180">
    <property type="term" value="F:carboxypeptidase activity"/>
    <property type="evidence" value="ECO:0007669"/>
    <property type="project" value="UniProtKB-KW"/>
</dbReference>
<keyword evidence="1" id="KW-0378">Hydrolase</keyword>
<dbReference type="SUPFAM" id="SSF49478">
    <property type="entry name" value="Cna protein B-type domain"/>
    <property type="match status" value="1"/>
</dbReference>
<accession>A0A7Y6DXM6</accession>
<dbReference type="EMBL" id="JABMCI010000062">
    <property type="protein sequence ID" value="NUU17515.1"/>
    <property type="molecule type" value="Genomic_DNA"/>
</dbReference>
<organism evidence="1 2">
    <name type="scientific">Cellulomonas humilata</name>
    <dbReference type="NCBI Taxonomy" id="144055"/>
    <lineage>
        <taxon>Bacteria</taxon>
        <taxon>Bacillati</taxon>
        <taxon>Actinomycetota</taxon>
        <taxon>Actinomycetes</taxon>
        <taxon>Micrococcales</taxon>
        <taxon>Cellulomonadaceae</taxon>
        <taxon>Cellulomonas</taxon>
    </lineage>
</organism>
<keyword evidence="2" id="KW-1185">Reference proteome</keyword>
<evidence type="ECO:0000313" key="2">
    <source>
        <dbReference type="Proteomes" id="UP000565724"/>
    </source>
</evidence>
<dbReference type="Proteomes" id="UP000565724">
    <property type="component" value="Unassembled WGS sequence"/>
</dbReference>
<dbReference type="AlphaFoldDB" id="A0A7Y6DXM6"/>
<keyword evidence="1" id="KW-0121">Carboxypeptidase</keyword>
<proteinExistence type="predicted"/>
<reference evidence="1 2" key="1">
    <citation type="submission" date="2020-05" db="EMBL/GenBank/DDBJ databases">
        <title>Genome Sequencing of Type Strains.</title>
        <authorList>
            <person name="Lemaire J.F."/>
            <person name="Inderbitzin P."/>
            <person name="Gregorio O.A."/>
            <person name="Collins S.B."/>
            <person name="Wespe N."/>
            <person name="Knight-Connoni V."/>
        </authorList>
    </citation>
    <scope>NUCLEOTIDE SEQUENCE [LARGE SCALE GENOMIC DNA]</scope>
    <source>
        <strain evidence="1 2">ATCC 25174</strain>
    </source>
</reference>
<protein>
    <submittedName>
        <fullName evidence="1">Carboxypeptidase regulatory-like domain-containing protein</fullName>
    </submittedName>
</protein>
<comment type="caution">
    <text evidence="1">The sequence shown here is derived from an EMBL/GenBank/DDBJ whole genome shotgun (WGS) entry which is preliminary data.</text>
</comment>